<dbReference type="InterPro" id="IPR012677">
    <property type="entry name" value="Nucleotide-bd_a/b_plait_sf"/>
</dbReference>
<dbReference type="InterPro" id="IPR035979">
    <property type="entry name" value="RBD_domain_sf"/>
</dbReference>
<feature type="compositionally biased region" description="Gly residues" evidence="3">
    <location>
        <begin position="1012"/>
        <end position="1030"/>
    </location>
</feature>
<dbReference type="Pfam" id="PF00076">
    <property type="entry name" value="RRM_1"/>
    <property type="match status" value="1"/>
</dbReference>
<accession>A0AAE1DE81</accession>
<feature type="region of interest" description="Disordered" evidence="3">
    <location>
        <begin position="1"/>
        <end position="32"/>
    </location>
</feature>
<dbReference type="PANTHER" id="PTHR48025">
    <property type="entry name" value="OS02G0815200 PROTEIN"/>
    <property type="match status" value="1"/>
</dbReference>
<dbReference type="InterPro" id="IPR050502">
    <property type="entry name" value="Euk_RNA-bind_prot"/>
</dbReference>
<dbReference type="InterPro" id="IPR000504">
    <property type="entry name" value="RRM_dom"/>
</dbReference>
<evidence type="ECO:0000313" key="6">
    <source>
        <dbReference type="Proteomes" id="UP001283361"/>
    </source>
</evidence>
<dbReference type="GO" id="GO:0003729">
    <property type="term" value="F:mRNA binding"/>
    <property type="evidence" value="ECO:0007669"/>
    <property type="project" value="TreeGrafter"/>
</dbReference>
<feature type="compositionally biased region" description="Low complexity" evidence="3">
    <location>
        <begin position="675"/>
        <end position="684"/>
    </location>
</feature>
<keyword evidence="6" id="KW-1185">Reference proteome</keyword>
<feature type="domain" description="RRM" evidence="4">
    <location>
        <begin position="96"/>
        <end position="175"/>
    </location>
</feature>
<dbReference type="Proteomes" id="UP001283361">
    <property type="component" value="Unassembled WGS sequence"/>
</dbReference>
<sequence length="1119" mass="115800">MATRSRARQAQATKNPQTEFNNRRQLHISNIPPSTEGEIKEFLGKYKAKDISISESLDSALITLTNGAQVEEAVEALNSKSLKDNTVVARAAPNSKLLCIAHIPLSYNDDQFKEMCGRHGDVDYAFVMKCEENGESKGYGLVEFLGELEQAEQAKSELDWFSEEEQLLHVDFLDDSCQTWSDLSSRCLLITDMPEDFIDVSKLREMFGCVTSPVYCQIIAKGEKSLGYGIVEFRTAEDAEQTWLKLRDEKIKDKDVVLTFCIPGKSAVAINNRIMWKFGDKLQKNSSLLPDPLSAKPVIAGNPIVISLSQLNPKLMDDFTVVLGELQQAYVSQMMSPVNKPGLLGPAPSLPLSPMMNPNMQLGLLVMLALHIQKAKKEQFAGALAKQLNLLNEHDANSDLKPGSKPSILGDPMTGQASVILASLKQQLNQVSLTDEEGKELEEPTELEDQLKHIVKKFVANGRYLNLSLLGNLGQLLVTMKQTDLGGAASSRPALKGSSLLGPVPVQPLMAPSLVGASGPKGNSLLGDSPLMGGNTLSLNPSANSKINPSVMQAMGLNLRAGGGIGSSSGSMNNVGQSLLSQISQGLVHQIGQNLLYQMNNQQSSPGPGGRGLLGDMPKDGANSGGGAGSQLMRGKMSSLMGSPPSGTAGGLMGTGAGKSSLLGEPPLPTPQPSRPQQSSMGPSFKSGMMGGSNVSLDQGSWKSMDNRKRMDMGLMDNKIKAESLQRWGSSAYESGYSNKSNMGPGGGYNDYGYGGADSYMDPGSGGNFSGGYGDGSDYYNSYQQQYGYGGLADNVYQTDGGYNYQFGQGYGMGGGSGGYGMGSGGLGGGSQASGVNFQDGQTFGKGGSGGLGQDNSKFGADGFGGGMSGSMGGGIGGGMGGGMGVGMGGGMGSGMGGGMNEGMGGSMGGGMGNMGGLGGGISGGMGNGMGGGIGSNYGYGGRDDMGNGYDSYSGSGNYSTGMGSSLGDGLMGNGMGGRGMGGSMMDNYGSSSSYGSGRAGNTMRSSVSGSGSMGGMGSTGSFGSGMSSGAGMTGKMGSLGSSMSSRENSAYFTNSGASGASGLLPSPSKYMTPAGQKRSHSQLLPQPEPSPDQIDYIGQHSQGIGGHYMDSYKRSRLF</sequence>
<keyword evidence="1 2" id="KW-0694">RNA-binding</keyword>
<dbReference type="AlphaFoldDB" id="A0AAE1DE81"/>
<evidence type="ECO:0000256" key="2">
    <source>
        <dbReference type="PROSITE-ProRule" id="PRU00176"/>
    </source>
</evidence>
<feature type="region of interest" description="Disordered" evidence="3">
    <location>
        <begin position="833"/>
        <end position="856"/>
    </location>
</feature>
<evidence type="ECO:0000256" key="1">
    <source>
        <dbReference type="ARBA" id="ARBA00022884"/>
    </source>
</evidence>
<dbReference type="SUPFAM" id="SSF54928">
    <property type="entry name" value="RNA-binding domain, RBD"/>
    <property type="match status" value="2"/>
</dbReference>
<evidence type="ECO:0000313" key="5">
    <source>
        <dbReference type="EMBL" id="KAK3767252.1"/>
    </source>
</evidence>
<dbReference type="EMBL" id="JAWDGP010004170">
    <property type="protein sequence ID" value="KAK3767252.1"/>
    <property type="molecule type" value="Genomic_DNA"/>
</dbReference>
<dbReference type="PANTHER" id="PTHR48025:SF1">
    <property type="entry name" value="RRM DOMAIN-CONTAINING PROTEIN"/>
    <property type="match status" value="1"/>
</dbReference>
<feature type="region of interest" description="Disordered" evidence="3">
    <location>
        <begin position="599"/>
        <end position="701"/>
    </location>
</feature>
<gene>
    <name evidence="5" type="ORF">RRG08_018118</name>
</gene>
<comment type="caution">
    <text evidence="5">The sequence shown here is derived from an EMBL/GenBank/DDBJ whole genome shotgun (WGS) entry which is preliminary data.</text>
</comment>
<evidence type="ECO:0000256" key="3">
    <source>
        <dbReference type="SAM" id="MobiDB-lite"/>
    </source>
</evidence>
<dbReference type="Gene3D" id="3.30.70.330">
    <property type="match status" value="3"/>
</dbReference>
<feature type="compositionally biased region" description="Low complexity" evidence="3">
    <location>
        <begin position="1"/>
        <end position="13"/>
    </location>
</feature>
<feature type="domain" description="RRM" evidence="4">
    <location>
        <begin position="186"/>
        <end position="263"/>
    </location>
</feature>
<evidence type="ECO:0000259" key="4">
    <source>
        <dbReference type="PROSITE" id="PS50102"/>
    </source>
</evidence>
<feature type="compositionally biased region" description="Low complexity" evidence="3">
    <location>
        <begin position="994"/>
        <end position="1011"/>
    </location>
</feature>
<dbReference type="PROSITE" id="PS50102">
    <property type="entry name" value="RRM"/>
    <property type="match status" value="2"/>
</dbReference>
<organism evidence="5 6">
    <name type="scientific">Elysia crispata</name>
    <name type="common">lettuce slug</name>
    <dbReference type="NCBI Taxonomy" id="231223"/>
    <lineage>
        <taxon>Eukaryota</taxon>
        <taxon>Metazoa</taxon>
        <taxon>Spiralia</taxon>
        <taxon>Lophotrochozoa</taxon>
        <taxon>Mollusca</taxon>
        <taxon>Gastropoda</taxon>
        <taxon>Heterobranchia</taxon>
        <taxon>Euthyneura</taxon>
        <taxon>Panpulmonata</taxon>
        <taxon>Sacoglossa</taxon>
        <taxon>Placobranchoidea</taxon>
        <taxon>Plakobranchidae</taxon>
        <taxon>Elysia</taxon>
    </lineage>
</organism>
<feature type="region of interest" description="Disordered" evidence="3">
    <location>
        <begin position="1064"/>
        <end position="1103"/>
    </location>
</feature>
<name>A0AAE1DE81_9GAST</name>
<dbReference type="CDD" id="cd00590">
    <property type="entry name" value="RRM_SF"/>
    <property type="match status" value="1"/>
</dbReference>
<feature type="region of interest" description="Disordered" evidence="3">
    <location>
        <begin position="994"/>
        <end position="1030"/>
    </location>
</feature>
<proteinExistence type="predicted"/>
<protein>
    <recommendedName>
        <fullName evidence="4">RRM domain-containing protein</fullName>
    </recommendedName>
</protein>
<reference evidence="5" key="1">
    <citation type="journal article" date="2023" name="G3 (Bethesda)">
        <title>A reference genome for the long-term kleptoplast-retaining sea slug Elysia crispata morphotype clarki.</title>
        <authorList>
            <person name="Eastman K.E."/>
            <person name="Pendleton A.L."/>
            <person name="Shaikh M.A."/>
            <person name="Suttiyut T."/>
            <person name="Ogas R."/>
            <person name="Tomko P."/>
            <person name="Gavelis G."/>
            <person name="Widhalm J.R."/>
            <person name="Wisecaver J.H."/>
        </authorList>
    </citation>
    <scope>NUCLEOTIDE SEQUENCE</scope>
    <source>
        <strain evidence="5">ECLA1</strain>
    </source>
</reference>
<feature type="compositionally biased region" description="Gly residues" evidence="3">
    <location>
        <begin position="648"/>
        <end position="657"/>
    </location>
</feature>
<dbReference type="SMART" id="SM00360">
    <property type="entry name" value="RRM"/>
    <property type="match status" value="3"/>
</dbReference>
<feature type="compositionally biased region" description="Gly residues" evidence="3">
    <location>
        <begin position="844"/>
        <end position="853"/>
    </location>
</feature>